<keyword evidence="2" id="KW-0663">Pyridoxal phosphate</keyword>
<dbReference type="Proteomes" id="UP000199263">
    <property type="component" value="Unassembled WGS sequence"/>
</dbReference>
<dbReference type="InterPro" id="IPR009006">
    <property type="entry name" value="Ala_racemase/Decarboxylase_C"/>
</dbReference>
<dbReference type="GO" id="GO:0030632">
    <property type="term" value="P:D-alanine biosynthetic process"/>
    <property type="evidence" value="ECO:0007669"/>
    <property type="project" value="TreeGrafter"/>
</dbReference>
<dbReference type="SMART" id="SM01005">
    <property type="entry name" value="Ala_racemase_C"/>
    <property type="match status" value="1"/>
</dbReference>
<accession>A0A1I1QH83</accession>
<dbReference type="AlphaFoldDB" id="A0A1I1QH83"/>
<sequence>MAPIIGKICMNQYMVDVSSIDGVKVDNVLIGEENESKFTADEMAKSLNAISYKVFCISGKRAPKIYINKRKK</sequence>
<dbReference type="EMBL" id="FOMG01000025">
    <property type="protein sequence ID" value="SFD21352.1"/>
    <property type="molecule type" value="Genomic_DNA"/>
</dbReference>
<evidence type="ECO:0000256" key="2">
    <source>
        <dbReference type="ARBA" id="ARBA00022898"/>
    </source>
</evidence>
<evidence type="ECO:0000256" key="1">
    <source>
        <dbReference type="ARBA" id="ARBA00001933"/>
    </source>
</evidence>
<organism evidence="5 6">
    <name type="scientific">Clostridium uliginosum</name>
    <dbReference type="NCBI Taxonomy" id="119641"/>
    <lineage>
        <taxon>Bacteria</taxon>
        <taxon>Bacillati</taxon>
        <taxon>Bacillota</taxon>
        <taxon>Clostridia</taxon>
        <taxon>Eubacteriales</taxon>
        <taxon>Clostridiaceae</taxon>
        <taxon>Clostridium</taxon>
    </lineage>
</organism>
<dbReference type="GO" id="GO:0005829">
    <property type="term" value="C:cytosol"/>
    <property type="evidence" value="ECO:0007669"/>
    <property type="project" value="TreeGrafter"/>
</dbReference>
<dbReference type="GO" id="GO:0030170">
    <property type="term" value="F:pyridoxal phosphate binding"/>
    <property type="evidence" value="ECO:0007669"/>
    <property type="project" value="TreeGrafter"/>
</dbReference>
<gene>
    <name evidence="5" type="ORF">SAMN05421842_1257</name>
</gene>
<dbReference type="InterPro" id="IPR000821">
    <property type="entry name" value="Ala_racemase"/>
</dbReference>
<dbReference type="GO" id="GO:0008784">
    <property type="term" value="F:alanine racemase activity"/>
    <property type="evidence" value="ECO:0007669"/>
    <property type="project" value="TreeGrafter"/>
</dbReference>
<dbReference type="SUPFAM" id="SSF50621">
    <property type="entry name" value="Alanine racemase C-terminal domain-like"/>
    <property type="match status" value="1"/>
</dbReference>
<proteinExistence type="predicted"/>
<dbReference type="Pfam" id="PF00842">
    <property type="entry name" value="Ala_racemase_C"/>
    <property type="match status" value="1"/>
</dbReference>
<dbReference type="PANTHER" id="PTHR30511:SF0">
    <property type="entry name" value="ALANINE RACEMASE, CATABOLIC-RELATED"/>
    <property type="match status" value="1"/>
</dbReference>
<keyword evidence="6" id="KW-1185">Reference proteome</keyword>
<protein>
    <submittedName>
        <fullName evidence="5">Alanine racemase</fullName>
    </submittedName>
</protein>
<dbReference type="InterPro" id="IPR011079">
    <property type="entry name" value="Ala_racemase_C"/>
</dbReference>
<keyword evidence="3" id="KW-0413">Isomerase</keyword>
<comment type="cofactor">
    <cofactor evidence="1">
        <name>pyridoxal 5'-phosphate</name>
        <dbReference type="ChEBI" id="CHEBI:597326"/>
    </cofactor>
</comment>
<dbReference type="PANTHER" id="PTHR30511">
    <property type="entry name" value="ALANINE RACEMASE"/>
    <property type="match status" value="1"/>
</dbReference>
<dbReference type="Gene3D" id="2.40.37.10">
    <property type="entry name" value="Lyase, Ornithine Decarboxylase, Chain A, domain 1"/>
    <property type="match status" value="1"/>
</dbReference>
<evidence type="ECO:0000313" key="5">
    <source>
        <dbReference type="EMBL" id="SFD21352.1"/>
    </source>
</evidence>
<name>A0A1I1QH83_9CLOT</name>
<evidence type="ECO:0000313" key="6">
    <source>
        <dbReference type="Proteomes" id="UP000199263"/>
    </source>
</evidence>
<evidence type="ECO:0000259" key="4">
    <source>
        <dbReference type="SMART" id="SM01005"/>
    </source>
</evidence>
<dbReference type="GO" id="GO:0009252">
    <property type="term" value="P:peptidoglycan biosynthetic process"/>
    <property type="evidence" value="ECO:0007669"/>
    <property type="project" value="TreeGrafter"/>
</dbReference>
<reference evidence="5 6" key="1">
    <citation type="submission" date="2016-10" db="EMBL/GenBank/DDBJ databases">
        <authorList>
            <person name="de Groot N.N."/>
        </authorList>
    </citation>
    <scope>NUCLEOTIDE SEQUENCE [LARGE SCALE GENOMIC DNA]</scope>
    <source>
        <strain evidence="5 6">DSM 12992</strain>
    </source>
</reference>
<feature type="domain" description="Alanine racemase C-terminal" evidence="4">
    <location>
        <begin position="2"/>
        <end position="67"/>
    </location>
</feature>
<evidence type="ECO:0000256" key="3">
    <source>
        <dbReference type="ARBA" id="ARBA00023235"/>
    </source>
</evidence>
<dbReference type="STRING" id="119641.SAMN05421842_1257"/>